<accession>A0AA36M5P2</accession>
<dbReference type="Proteomes" id="UP001176961">
    <property type="component" value="Unassembled WGS sequence"/>
</dbReference>
<evidence type="ECO:0000256" key="1">
    <source>
        <dbReference type="SAM" id="Coils"/>
    </source>
</evidence>
<keyword evidence="1" id="KW-0175">Coiled coil</keyword>
<feature type="signal peptide" evidence="2">
    <location>
        <begin position="1"/>
        <end position="19"/>
    </location>
</feature>
<gene>
    <name evidence="3" type="ORF">CYNAS_LOCUS11912</name>
</gene>
<evidence type="ECO:0000313" key="3">
    <source>
        <dbReference type="EMBL" id="CAJ0599929.1"/>
    </source>
</evidence>
<reference evidence="3" key="1">
    <citation type="submission" date="2023-07" db="EMBL/GenBank/DDBJ databases">
        <authorList>
            <consortium name="CYATHOMIX"/>
        </authorList>
    </citation>
    <scope>NUCLEOTIDE SEQUENCE</scope>
    <source>
        <strain evidence="3">N/A</strain>
    </source>
</reference>
<dbReference type="EMBL" id="CATQJL010000223">
    <property type="protein sequence ID" value="CAJ0599929.1"/>
    <property type="molecule type" value="Genomic_DNA"/>
</dbReference>
<feature type="chain" id="PRO_5041210255" evidence="2">
    <location>
        <begin position="20"/>
        <end position="89"/>
    </location>
</feature>
<feature type="coiled-coil region" evidence="1">
    <location>
        <begin position="28"/>
        <end position="59"/>
    </location>
</feature>
<evidence type="ECO:0000256" key="2">
    <source>
        <dbReference type="SAM" id="SignalP"/>
    </source>
</evidence>
<comment type="caution">
    <text evidence="3">The sequence shown here is derived from an EMBL/GenBank/DDBJ whole genome shotgun (WGS) entry which is preliminary data.</text>
</comment>
<evidence type="ECO:0000313" key="4">
    <source>
        <dbReference type="Proteomes" id="UP001176961"/>
    </source>
</evidence>
<sequence>MNTPIWVLVATLFAECVMASIFVINGGISKDNAQWQQLAQQLQQMQQQLQQQRHQQAQQQGGQTFQIGAWNFQPGPNQIPLSVVLEIER</sequence>
<protein>
    <submittedName>
        <fullName evidence="3">Uncharacterized protein</fullName>
    </submittedName>
</protein>
<keyword evidence="2" id="KW-0732">Signal</keyword>
<organism evidence="3 4">
    <name type="scientific">Cylicocyclus nassatus</name>
    <name type="common">Nematode worm</name>
    <dbReference type="NCBI Taxonomy" id="53992"/>
    <lineage>
        <taxon>Eukaryota</taxon>
        <taxon>Metazoa</taxon>
        <taxon>Ecdysozoa</taxon>
        <taxon>Nematoda</taxon>
        <taxon>Chromadorea</taxon>
        <taxon>Rhabditida</taxon>
        <taxon>Rhabditina</taxon>
        <taxon>Rhabditomorpha</taxon>
        <taxon>Strongyloidea</taxon>
        <taxon>Strongylidae</taxon>
        <taxon>Cylicocyclus</taxon>
    </lineage>
</organism>
<dbReference type="AlphaFoldDB" id="A0AA36M5P2"/>
<name>A0AA36M5P2_CYLNA</name>
<keyword evidence="4" id="KW-1185">Reference proteome</keyword>
<proteinExistence type="predicted"/>